<dbReference type="STRING" id="1009370.ALO_16297"/>
<dbReference type="EMBL" id="AFGF01000166">
    <property type="protein sequence ID" value="EGO62797.1"/>
    <property type="molecule type" value="Genomic_DNA"/>
</dbReference>
<dbReference type="PANTHER" id="PTHR41373:SF1">
    <property type="entry name" value="PHOSPHATIDYLGLYCEROL LYSYLTRANSFERASE C-TERMINAL DOMAIN-CONTAINING PROTEIN"/>
    <property type="match status" value="1"/>
</dbReference>
<protein>
    <recommendedName>
        <fullName evidence="1">Phosphatidylglycerol lysyltransferase C-terminal domain-containing protein</fullName>
    </recommendedName>
</protein>
<proteinExistence type="predicted"/>
<accession>F7NMC1</accession>
<evidence type="ECO:0000259" key="1">
    <source>
        <dbReference type="Pfam" id="PF09924"/>
    </source>
</evidence>
<dbReference type="Proteomes" id="UP000003240">
    <property type="component" value="Unassembled WGS sequence"/>
</dbReference>
<dbReference type="InterPro" id="IPR024320">
    <property type="entry name" value="LPG_synthase_C"/>
</dbReference>
<sequence length="297" mass="34703">MILFRDIQLTDKPVFDRYFLTRRYEQSACTFTHLFMWRKWYNICWAEADGYLCLKASYDGVDYILPPFGEPEGYRAVMEQMLAHFAATGHKFLMKAATPDIVELLEKFFPGKFQITPDRDNFDYVYAADDLIHLKGKNYHTKKNHLNSFKRLYSDYEYKPLTKKLVPDCIEYAGEWCIQNGCDKDPSLVLERNAIQEALLNFDQLSFQGGVLYVNGKVVAFTMGEKLNNDTAVIHVEKANFEMRGGYQAINQMFCAHAWSDMQFINREEDMGLEGIRKAKESYFPVKYIEKYDVVVK</sequence>
<name>F7NMC1_9FIRM</name>
<reference evidence="2 3" key="1">
    <citation type="journal article" date="2011" name="EMBO J.">
        <title>Structural diversity of bacterial flagellar motors.</title>
        <authorList>
            <person name="Chen S."/>
            <person name="Beeby M."/>
            <person name="Murphy G.E."/>
            <person name="Leadbetter J.R."/>
            <person name="Hendrixson D.R."/>
            <person name="Briegel A."/>
            <person name="Li Z."/>
            <person name="Shi J."/>
            <person name="Tocheva E.I."/>
            <person name="Muller A."/>
            <person name="Dobro M.J."/>
            <person name="Jensen G.J."/>
        </authorList>
    </citation>
    <scope>NUCLEOTIDE SEQUENCE [LARGE SCALE GENOMIC DNA]</scope>
    <source>
        <strain evidence="2 3">DSM 6540</strain>
    </source>
</reference>
<gene>
    <name evidence="2" type="ORF">ALO_16297</name>
</gene>
<dbReference type="Gene3D" id="3.40.630.30">
    <property type="match status" value="1"/>
</dbReference>
<dbReference type="AlphaFoldDB" id="F7NMC1"/>
<dbReference type="PANTHER" id="PTHR41373">
    <property type="entry name" value="DUF2156 DOMAIN-CONTAINING PROTEIN"/>
    <property type="match status" value="1"/>
</dbReference>
<dbReference type="OrthoDB" id="9765580at2"/>
<dbReference type="RefSeq" id="WP_004097606.1">
    <property type="nucleotide sequence ID" value="NZ_AFGF01000166.1"/>
</dbReference>
<dbReference type="eggNOG" id="COG4866">
    <property type="taxonomic scope" value="Bacteria"/>
</dbReference>
<organism evidence="2 3">
    <name type="scientific">Acetonema longum DSM 6540</name>
    <dbReference type="NCBI Taxonomy" id="1009370"/>
    <lineage>
        <taxon>Bacteria</taxon>
        <taxon>Bacillati</taxon>
        <taxon>Bacillota</taxon>
        <taxon>Negativicutes</taxon>
        <taxon>Acetonemataceae</taxon>
        <taxon>Acetonema</taxon>
    </lineage>
</organism>
<dbReference type="InterPro" id="IPR016181">
    <property type="entry name" value="Acyl_CoA_acyltransferase"/>
</dbReference>
<dbReference type="PIRSF" id="PIRSF018688">
    <property type="entry name" value="UCP018688"/>
    <property type="match status" value="1"/>
</dbReference>
<feature type="domain" description="Phosphatidylglycerol lysyltransferase C-terminal" evidence="1">
    <location>
        <begin position="25"/>
        <end position="293"/>
    </location>
</feature>
<evidence type="ECO:0000313" key="3">
    <source>
        <dbReference type="Proteomes" id="UP000003240"/>
    </source>
</evidence>
<dbReference type="InterPro" id="IPR016732">
    <property type="entry name" value="UCP018688"/>
</dbReference>
<keyword evidence="3" id="KW-1185">Reference proteome</keyword>
<dbReference type="SUPFAM" id="SSF55729">
    <property type="entry name" value="Acyl-CoA N-acyltransferases (Nat)"/>
    <property type="match status" value="2"/>
</dbReference>
<dbReference type="Pfam" id="PF09924">
    <property type="entry name" value="LPG_synthase_C"/>
    <property type="match status" value="1"/>
</dbReference>
<comment type="caution">
    <text evidence="2">The sequence shown here is derived from an EMBL/GenBank/DDBJ whole genome shotgun (WGS) entry which is preliminary data.</text>
</comment>
<evidence type="ECO:0000313" key="2">
    <source>
        <dbReference type="EMBL" id="EGO62797.1"/>
    </source>
</evidence>